<dbReference type="AlphaFoldDB" id="A0A850LEQ5"/>
<evidence type="ECO:0000313" key="9">
    <source>
        <dbReference type="EMBL" id="NVK96217.1"/>
    </source>
</evidence>
<reference evidence="9 10" key="1">
    <citation type="journal article" date="2020" name="Proc. Natl. Acad. Sci. U.S.A.">
        <title>Ecological drivers of bacterial community assembly in synthetic phycospheres.</title>
        <authorList>
            <person name="Fu H."/>
            <person name="Uchimiya M."/>
            <person name="Gore J."/>
            <person name="Moran M.A."/>
        </authorList>
    </citation>
    <scope>NUCLEOTIDE SEQUENCE [LARGE SCALE GENOMIC DNA]</scope>
    <source>
        <strain evidence="9">HF-Din03</strain>
    </source>
</reference>
<dbReference type="Gene3D" id="1.10.3720.10">
    <property type="entry name" value="MetI-like"/>
    <property type="match status" value="1"/>
</dbReference>
<protein>
    <submittedName>
        <fullName evidence="9">ABC transporter permease</fullName>
    </submittedName>
</protein>
<feature type="transmembrane region" description="Helical" evidence="7">
    <location>
        <begin position="281"/>
        <end position="307"/>
    </location>
</feature>
<comment type="subcellular location">
    <subcellularLocation>
        <location evidence="1 7">Cell membrane</location>
        <topology evidence="1 7">Multi-pass membrane protein</topology>
    </subcellularLocation>
</comment>
<proteinExistence type="inferred from homology"/>
<evidence type="ECO:0000256" key="2">
    <source>
        <dbReference type="ARBA" id="ARBA00022448"/>
    </source>
</evidence>
<feature type="transmembrane region" description="Helical" evidence="7">
    <location>
        <begin position="99"/>
        <end position="119"/>
    </location>
</feature>
<dbReference type="Pfam" id="PF19300">
    <property type="entry name" value="BPD_transp_1_N"/>
    <property type="match status" value="1"/>
</dbReference>
<name>A0A850LEQ5_9RHOB</name>
<keyword evidence="5 7" id="KW-1133">Transmembrane helix</keyword>
<evidence type="ECO:0000256" key="1">
    <source>
        <dbReference type="ARBA" id="ARBA00004651"/>
    </source>
</evidence>
<dbReference type="PANTHER" id="PTHR43163">
    <property type="entry name" value="DIPEPTIDE TRANSPORT SYSTEM PERMEASE PROTEIN DPPB-RELATED"/>
    <property type="match status" value="1"/>
</dbReference>
<dbReference type="EMBL" id="JABXIY010000012">
    <property type="protein sequence ID" value="NVK96217.1"/>
    <property type="molecule type" value="Genomic_DNA"/>
</dbReference>
<keyword evidence="4 7" id="KW-0812">Transmembrane</keyword>
<comment type="similarity">
    <text evidence="7">Belongs to the binding-protein-dependent transport system permease family.</text>
</comment>
<evidence type="ECO:0000256" key="4">
    <source>
        <dbReference type="ARBA" id="ARBA00022692"/>
    </source>
</evidence>
<dbReference type="GO" id="GO:0005886">
    <property type="term" value="C:plasma membrane"/>
    <property type="evidence" value="ECO:0007669"/>
    <property type="project" value="UniProtKB-SubCell"/>
</dbReference>
<keyword evidence="6 7" id="KW-0472">Membrane</keyword>
<dbReference type="InterPro" id="IPR000515">
    <property type="entry name" value="MetI-like"/>
</dbReference>
<gene>
    <name evidence="9" type="ORF">HW564_04725</name>
</gene>
<organism evidence="9 10">
    <name type="scientific">Ruegeria pomeroyi</name>
    <dbReference type="NCBI Taxonomy" id="89184"/>
    <lineage>
        <taxon>Bacteria</taxon>
        <taxon>Pseudomonadati</taxon>
        <taxon>Pseudomonadota</taxon>
        <taxon>Alphaproteobacteria</taxon>
        <taxon>Rhodobacterales</taxon>
        <taxon>Roseobacteraceae</taxon>
        <taxon>Ruegeria</taxon>
    </lineage>
</organism>
<evidence type="ECO:0000256" key="6">
    <source>
        <dbReference type="ARBA" id="ARBA00023136"/>
    </source>
</evidence>
<evidence type="ECO:0000256" key="7">
    <source>
        <dbReference type="RuleBase" id="RU363032"/>
    </source>
</evidence>
<feature type="transmembrane region" description="Helical" evidence="7">
    <location>
        <begin position="239"/>
        <end position="261"/>
    </location>
</feature>
<accession>A0A850LEQ5</accession>
<keyword evidence="3" id="KW-1003">Cell membrane</keyword>
<feature type="transmembrane region" description="Helical" evidence="7">
    <location>
        <begin position="12"/>
        <end position="30"/>
    </location>
</feature>
<dbReference type="PROSITE" id="PS50928">
    <property type="entry name" value="ABC_TM1"/>
    <property type="match status" value="1"/>
</dbReference>
<dbReference type="InterPro" id="IPR035906">
    <property type="entry name" value="MetI-like_sf"/>
</dbReference>
<feature type="transmembrane region" description="Helical" evidence="7">
    <location>
        <begin position="131"/>
        <end position="156"/>
    </location>
</feature>
<evidence type="ECO:0000259" key="8">
    <source>
        <dbReference type="PROSITE" id="PS50928"/>
    </source>
</evidence>
<dbReference type="CDD" id="cd06261">
    <property type="entry name" value="TM_PBP2"/>
    <property type="match status" value="1"/>
</dbReference>
<dbReference type="Proteomes" id="UP000565723">
    <property type="component" value="Unassembled WGS sequence"/>
</dbReference>
<dbReference type="GO" id="GO:0055085">
    <property type="term" value="P:transmembrane transport"/>
    <property type="evidence" value="ECO:0007669"/>
    <property type="project" value="InterPro"/>
</dbReference>
<evidence type="ECO:0000256" key="5">
    <source>
        <dbReference type="ARBA" id="ARBA00022989"/>
    </source>
</evidence>
<dbReference type="PANTHER" id="PTHR43163:SF6">
    <property type="entry name" value="DIPEPTIDE TRANSPORT SYSTEM PERMEASE PROTEIN DPPB-RELATED"/>
    <property type="match status" value="1"/>
</dbReference>
<dbReference type="SUPFAM" id="SSF161098">
    <property type="entry name" value="MetI-like"/>
    <property type="match status" value="1"/>
</dbReference>
<evidence type="ECO:0000256" key="3">
    <source>
        <dbReference type="ARBA" id="ARBA00022475"/>
    </source>
</evidence>
<keyword evidence="2 7" id="KW-0813">Transport</keyword>
<evidence type="ECO:0000313" key="10">
    <source>
        <dbReference type="Proteomes" id="UP000565723"/>
    </source>
</evidence>
<dbReference type="InterPro" id="IPR045621">
    <property type="entry name" value="BPD_transp_1_N"/>
</dbReference>
<comment type="caution">
    <text evidence="9">The sequence shown here is derived from an EMBL/GenBank/DDBJ whole genome shotgun (WGS) entry which is preliminary data.</text>
</comment>
<feature type="transmembrane region" description="Helical" evidence="7">
    <location>
        <begin position="176"/>
        <end position="194"/>
    </location>
</feature>
<sequence>MYRIILTRLAQGLLTLLLASIIIFGATEILPGDVAEAILGQSRTDEALAALREEMGLNRPAIVRYFDWLGGMVQGDLGTSLATKRPVADMIESRMWNTLRLALLAAAISVPLSLALGLWSAMRAGGKVDKTLAMTTLALIAVPEFFIGLILMKVFAVELKWFSASANTRPYFDFWQNFRALALPVATLSFAVLAHMMRMTRSSVINIFTSPYMEMAALKGLPKRRLVVLHALPNALSPILTVIALNLSYMVSGVIIVETVFGVPGLTRLLVDGVTLRDIPLIQACAMIFGAVYILLNLLADVLSIMANPRLRYPK</sequence>
<feature type="domain" description="ABC transmembrane type-1" evidence="8">
    <location>
        <begin position="95"/>
        <end position="300"/>
    </location>
</feature>
<dbReference type="OMA" id="AKDYPLM"/>
<dbReference type="Pfam" id="PF00528">
    <property type="entry name" value="BPD_transp_1"/>
    <property type="match status" value="1"/>
</dbReference>
<dbReference type="RefSeq" id="WP_011047383.1">
    <property type="nucleotide sequence ID" value="NZ_CP076685.1"/>
</dbReference>